<dbReference type="OrthoDB" id="10011777at2759"/>
<sequence>MTGVHLIATLRPAPGKVAEILCQTARNVEHGEPTCLTFLVTECHQPDGTMEWASQEALEQHQQRAWLRSMYAIFDEKSLLESPEEIETLMFLSGFATR</sequence>
<dbReference type="Proteomes" id="UP000188318">
    <property type="component" value="Unassembled WGS sequence"/>
</dbReference>
<proteinExistence type="predicted"/>
<dbReference type="InterPro" id="IPR007138">
    <property type="entry name" value="ABM_dom"/>
</dbReference>
<feature type="domain" description="ABM" evidence="1">
    <location>
        <begin position="4"/>
        <end position="64"/>
    </location>
</feature>
<gene>
    <name evidence="2" type="ORF">ASPCADRAFT_129947</name>
</gene>
<name>A0A1R3RR04_ASPC5</name>
<dbReference type="Pfam" id="PF03992">
    <property type="entry name" value="ABM"/>
    <property type="match status" value="1"/>
</dbReference>
<dbReference type="SUPFAM" id="SSF54909">
    <property type="entry name" value="Dimeric alpha+beta barrel"/>
    <property type="match status" value="1"/>
</dbReference>
<dbReference type="OMA" id="EALICHQ"/>
<reference evidence="3" key="1">
    <citation type="journal article" date="2017" name="Genome Biol.">
        <title>Comparative genomics reveals high biological diversity and specific adaptations in the industrially and medically important fungal genus Aspergillus.</title>
        <authorList>
            <person name="de Vries R.P."/>
            <person name="Riley R."/>
            <person name="Wiebenga A."/>
            <person name="Aguilar-Osorio G."/>
            <person name="Amillis S."/>
            <person name="Uchima C.A."/>
            <person name="Anderluh G."/>
            <person name="Asadollahi M."/>
            <person name="Askin M."/>
            <person name="Barry K."/>
            <person name="Battaglia E."/>
            <person name="Bayram O."/>
            <person name="Benocci T."/>
            <person name="Braus-Stromeyer S.A."/>
            <person name="Caldana C."/>
            <person name="Canovas D."/>
            <person name="Cerqueira G.C."/>
            <person name="Chen F."/>
            <person name="Chen W."/>
            <person name="Choi C."/>
            <person name="Clum A."/>
            <person name="Dos Santos R.A."/>
            <person name="Damasio A.R."/>
            <person name="Diallinas G."/>
            <person name="Emri T."/>
            <person name="Fekete E."/>
            <person name="Flipphi M."/>
            <person name="Freyberg S."/>
            <person name="Gallo A."/>
            <person name="Gournas C."/>
            <person name="Habgood R."/>
            <person name="Hainaut M."/>
            <person name="Harispe M.L."/>
            <person name="Henrissat B."/>
            <person name="Hilden K.S."/>
            <person name="Hope R."/>
            <person name="Hossain A."/>
            <person name="Karabika E."/>
            <person name="Karaffa L."/>
            <person name="Karanyi Z."/>
            <person name="Krasevec N."/>
            <person name="Kuo A."/>
            <person name="Kusch H."/>
            <person name="LaButti K."/>
            <person name="Lagendijk E.L."/>
            <person name="Lapidus A."/>
            <person name="Levasseur A."/>
            <person name="Lindquist E."/>
            <person name="Lipzen A."/>
            <person name="Logrieco A.F."/>
            <person name="MacCabe A."/>
            <person name="Maekelae M.R."/>
            <person name="Malavazi I."/>
            <person name="Melin P."/>
            <person name="Meyer V."/>
            <person name="Mielnichuk N."/>
            <person name="Miskei M."/>
            <person name="Molnar A.P."/>
            <person name="Mule G."/>
            <person name="Ngan C.Y."/>
            <person name="Orejas M."/>
            <person name="Orosz E."/>
            <person name="Ouedraogo J.P."/>
            <person name="Overkamp K.M."/>
            <person name="Park H.-S."/>
            <person name="Perrone G."/>
            <person name="Piumi F."/>
            <person name="Punt P.J."/>
            <person name="Ram A.F."/>
            <person name="Ramon A."/>
            <person name="Rauscher S."/>
            <person name="Record E."/>
            <person name="Riano-Pachon D.M."/>
            <person name="Robert V."/>
            <person name="Roehrig J."/>
            <person name="Ruller R."/>
            <person name="Salamov A."/>
            <person name="Salih N.S."/>
            <person name="Samson R.A."/>
            <person name="Sandor E."/>
            <person name="Sanguinetti M."/>
            <person name="Schuetze T."/>
            <person name="Sepcic K."/>
            <person name="Shelest E."/>
            <person name="Sherlock G."/>
            <person name="Sophianopoulou V."/>
            <person name="Squina F.M."/>
            <person name="Sun H."/>
            <person name="Susca A."/>
            <person name="Todd R.B."/>
            <person name="Tsang A."/>
            <person name="Unkles S.E."/>
            <person name="van de Wiele N."/>
            <person name="van Rossen-Uffink D."/>
            <person name="Oliveira J.V."/>
            <person name="Vesth T.C."/>
            <person name="Visser J."/>
            <person name="Yu J.-H."/>
            <person name="Zhou M."/>
            <person name="Andersen M.R."/>
            <person name="Archer D.B."/>
            <person name="Baker S.E."/>
            <person name="Benoit I."/>
            <person name="Brakhage A.A."/>
            <person name="Braus G.H."/>
            <person name="Fischer R."/>
            <person name="Frisvad J.C."/>
            <person name="Goldman G.H."/>
            <person name="Houbraken J."/>
            <person name="Oakley B."/>
            <person name="Pocsi I."/>
            <person name="Scazzocchio C."/>
            <person name="Seiboth B."/>
            <person name="vanKuyk P.A."/>
            <person name="Wortman J."/>
            <person name="Dyer P.S."/>
            <person name="Grigoriev I.V."/>
        </authorList>
    </citation>
    <scope>NUCLEOTIDE SEQUENCE [LARGE SCALE GENOMIC DNA]</scope>
    <source>
        <strain evidence="3">ITEM 5010</strain>
    </source>
</reference>
<dbReference type="InterPro" id="IPR011008">
    <property type="entry name" value="Dimeric_a/b-barrel"/>
</dbReference>
<evidence type="ECO:0000313" key="2">
    <source>
        <dbReference type="EMBL" id="OOF96890.1"/>
    </source>
</evidence>
<dbReference type="EMBL" id="KV907498">
    <property type="protein sequence ID" value="OOF96890.1"/>
    <property type="molecule type" value="Genomic_DNA"/>
</dbReference>
<evidence type="ECO:0000259" key="1">
    <source>
        <dbReference type="Pfam" id="PF03992"/>
    </source>
</evidence>
<dbReference type="Gene3D" id="3.30.70.100">
    <property type="match status" value="1"/>
</dbReference>
<organism evidence="2 3">
    <name type="scientific">Aspergillus carbonarius (strain ITEM 5010)</name>
    <dbReference type="NCBI Taxonomy" id="602072"/>
    <lineage>
        <taxon>Eukaryota</taxon>
        <taxon>Fungi</taxon>
        <taxon>Dikarya</taxon>
        <taxon>Ascomycota</taxon>
        <taxon>Pezizomycotina</taxon>
        <taxon>Eurotiomycetes</taxon>
        <taxon>Eurotiomycetidae</taxon>
        <taxon>Eurotiales</taxon>
        <taxon>Aspergillaceae</taxon>
        <taxon>Aspergillus</taxon>
        <taxon>Aspergillus subgen. Circumdati</taxon>
    </lineage>
</organism>
<protein>
    <recommendedName>
        <fullName evidence="1">ABM domain-containing protein</fullName>
    </recommendedName>
</protein>
<accession>A0A1R3RR04</accession>
<dbReference type="AlphaFoldDB" id="A0A1R3RR04"/>
<keyword evidence="3" id="KW-1185">Reference proteome</keyword>
<evidence type="ECO:0000313" key="3">
    <source>
        <dbReference type="Proteomes" id="UP000188318"/>
    </source>
</evidence>
<dbReference type="VEuPathDB" id="FungiDB:ASPCADRAFT_129947"/>